<evidence type="ECO:0000256" key="9">
    <source>
        <dbReference type="SAM" id="Phobius"/>
    </source>
</evidence>
<dbReference type="PANTHER" id="PTHR21716:SF53">
    <property type="entry name" value="PERMEASE PERM-RELATED"/>
    <property type="match status" value="1"/>
</dbReference>
<keyword evidence="7 9" id="KW-0472">Membrane</keyword>
<feature type="transmembrane region" description="Helical" evidence="9">
    <location>
        <begin position="196"/>
        <end position="215"/>
    </location>
</feature>
<dbReference type="KEGG" id="agf:ET445_09165"/>
<dbReference type="OrthoDB" id="9784366at2"/>
<dbReference type="AlphaFoldDB" id="A0A4P6FSG0"/>
<evidence type="ECO:0000256" key="2">
    <source>
        <dbReference type="ARBA" id="ARBA00009773"/>
    </source>
</evidence>
<name>A0A4P6FSG0_9MICO</name>
<feature type="transmembrane region" description="Helical" evidence="9">
    <location>
        <begin position="337"/>
        <end position="359"/>
    </location>
</feature>
<evidence type="ECO:0000256" key="6">
    <source>
        <dbReference type="ARBA" id="ARBA00022989"/>
    </source>
</evidence>
<keyword evidence="5 9" id="KW-0812">Transmembrane</keyword>
<keyword evidence="11" id="KW-1185">Reference proteome</keyword>
<feature type="transmembrane region" description="Helical" evidence="9">
    <location>
        <begin position="108"/>
        <end position="130"/>
    </location>
</feature>
<accession>A0A4P6FSG0</accession>
<comment type="subcellular location">
    <subcellularLocation>
        <location evidence="1">Cell membrane</location>
        <topology evidence="1">Multi-pass membrane protein</topology>
    </subcellularLocation>
</comment>
<feature type="transmembrane region" description="Helical" evidence="9">
    <location>
        <begin position="54"/>
        <end position="72"/>
    </location>
</feature>
<evidence type="ECO:0000256" key="5">
    <source>
        <dbReference type="ARBA" id="ARBA00022692"/>
    </source>
</evidence>
<dbReference type="InterPro" id="IPR002549">
    <property type="entry name" value="AI-2E-like"/>
</dbReference>
<feature type="transmembrane region" description="Helical" evidence="9">
    <location>
        <begin position="262"/>
        <end position="286"/>
    </location>
</feature>
<gene>
    <name evidence="10" type="ORF">ET445_09165</name>
</gene>
<evidence type="ECO:0000256" key="7">
    <source>
        <dbReference type="ARBA" id="ARBA00023136"/>
    </source>
</evidence>
<evidence type="ECO:0000313" key="10">
    <source>
        <dbReference type="EMBL" id="QAY73478.1"/>
    </source>
</evidence>
<dbReference type="Proteomes" id="UP000291259">
    <property type="component" value="Chromosome"/>
</dbReference>
<proteinExistence type="inferred from homology"/>
<evidence type="ECO:0000256" key="1">
    <source>
        <dbReference type="ARBA" id="ARBA00004651"/>
    </source>
</evidence>
<evidence type="ECO:0000256" key="3">
    <source>
        <dbReference type="ARBA" id="ARBA00022448"/>
    </source>
</evidence>
<evidence type="ECO:0000256" key="4">
    <source>
        <dbReference type="ARBA" id="ARBA00022475"/>
    </source>
</evidence>
<feature type="transmembrane region" description="Helical" evidence="9">
    <location>
        <begin position="292"/>
        <end position="325"/>
    </location>
</feature>
<comment type="similarity">
    <text evidence="2">Belongs to the autoinducer-2 exporter (AI-2E) (TC 2.A.86) family.</text>
</comment>
<dbReference type="GO" id="GO:0005886">
    <property type="term" value="C:plasma membrane"/>
    <property type="evidence" value="ECO:0007669"/>
    <property type="project" value="UniProtKB-SubCell"/>
</dbReference>
<evidence type="ECO:0000256" key="8">
    <source>
        <dbReference type="SAM" id="MobiDB-lite"/>
    </source>
</evidence>
<reference evidence="10 11" key="1">
    <citation type="submission" date="2019-01" db="EMBL/GenBank/DDBJ databases">
        <title>Genome sequencing of strain FW100M-8.</title>
        <authorList>
            <person name="Heo J."/>
            <person name="Kim S.-J."/>
            <person name="Kim J.-S."/>
            <person name="Hong S.-B."/>
            <person name="Kwon S.-W."/>
        </authorList>
    </citation>
    <scope>NUCLEOTIDE SEQUENCE [LARGE SCALE GENOMIC DNA]</scope>
    <source>
        <strain evidence="10 11">FW100M-8</strain>
    </source>
</reference>
<dbReference type="Pfam" id="PF01594">
    <property type="entry name" value="AI-2E_transport"/>
    <property type="match status" value="1"/>
</dbReference>
<organism evidence="10 11">
    <name type="scientific">Agromyces protaetiae</name>
    <dbReference type="NCBI Taxonomy" id="2509455"/>
    <lineage>
        <taxon>Bacteria</taxon>
        <taxon>Bacillati</taxon>
        <taxon>Actinomycetota</taxon>
        <taxon>Actinomycetes</taxon>
        <taxon>Micrococcales</taxon>
        <taxon>Microbacteriaceae</taxon>
        <taxon>Agromyces</taxon>
    </lineage>
</organism>
<sequence>MTDSDGRDRGRMRRRRRRELGADAPRPNIDAIEHAERNDVTESVPFGMRLAAAWSWRLLLVGGVIAVVVFLVIQLRLIVIPLLVAVLLGALLVPFSQFLQRRLHWPKWLGVAVAMLSALIVVGGLLTLGISQIVRGADDLTAQSLVAWDDFRVWLLEGPFHISEAQLNAWADQALKALQEDSGVLVSGALSVGSTVGHFLAGLLLTLFTTLFILIDGRGIWNWIVGIFPRRARAAVDGAGLAGWNTLQSFVKVQILVATIDAVGIGLGALLLGIPLAVPIAILVFLGSFIPIVGAVATGALAVFVALVFNGWVPALIMLGIVLLVQQVEGHILQPLILGTAVKVHPLGVVLAVAAGSFLAGIPGALFAVPFAAVANVMILFISGGSWKGGSAPPTGATRSPLWQTVPKRPGFRREAEPEA</sequence>
<keyword evidence="3" id="KW-0813">Transport</keyword>
<keyword evidence="4" id="KW-1003">Cell membrane</keyword>
<dbReference type="EMBL" id="CP035491">
    <property type="protein sequence ID" value="QAY73478.1"/>
    <property type="molecule type" value="Genomic_DNA"/>
</dbReference>
<dbReference type="GO" id="GO:0055085">
    <property type="term" value="P:transmembrane transport"/>
    <property type="evidence" value="ECO:0007669"/>
    <property type="project" value="TreeGrafter"/>
</dbReference>
<keyword evidence="6 9" id="KW-1133">Transmembrane helix</keyword>
<dbReference type="PANTHER" id="PTHR21716">
    <property type="entry name" value="TRANSMEMBRANE PROTEIN"/>
    <property type="match status" value="1"/>
</dbReference>
<evidence type="ECO:0000313" key="11">
    <source>
        <dbReference type="Proteomes" id="UP000291259"/>
    </source>
</evidence>
<feature type="region of interest" description="Disordered" evidence="8">
    <location>
        <begin position="392"/>
        <end position="420"/>
    </location>
</feature>
<protein>
    <submittedName>
        <fullName evidence="10">AI-2E family transporter</fullName>
    </submittedName>
</protein>
<feature type="transmembrane region" description="Helical" evidence="9">
    <location>
        <begin position="78"/>
        <end position="96"/>
    </location>
</feature>